<name>A0A5E6W222_PSEFL</name>
<reference evidence="1 2" key="1">
    <citation type="submission" date="2019-09" db="EMBL/GenBank/DDBJ databases">
        <authorList>
            <person name="Chandra G."/>
            <person name="Truman W A."/>
        </authorList>
    </citation>
    <scope>NUCLEOTIDE SEQUENCE [LARGE SCALE GENOMIC DNA]</scope>
    <source>
        <strain evidence="1">PS662</strain>
    </source>
</reference>
<organism evidence="1 2">
    <name type="scientific">Pseudomonas fluorescens</name>
    <dbReference type="NCBI Taxonomy" id="294"/>
    <lineage>
        <taxon>Bacteria</taxon>
        <taxon>Pseudomonadati</taxon>
        <taxon>Pseudomonadota</taxon>
        <taxon>Gammaproteobacteria</taxon>
        <taxon>Pseudomonadales</taxon>
        <taxon>Pseudomonadaceae</taxon>
        <taxon>Pseudomonas</taxon>
    </lineage>
</organism>
<sequence length="75" mass="8617">MKDPKYLQAILANSIWNQIRSVGEDPFASAWQTTFSARCREAGKVFDTGKNGMNEICGCFWTFHRQIRSFVIEVL</sequence>
<accession>A0A5E6W222</accession>
<evidence type="ECO:0000313" key="2">
    <source>
        <dbReference type="Proteomes" id="UP000326953"/>
    </source>
</evidence>
<protein>
    <submittedName>
        <fullName evidence="1">Uncharacterized protein</fullName>
    </submittedName>
</protein>
<dbReference type="EMBL" id="CABVHK010000016">
    <property type="protein sequence ID" value="VVN22732.1"/>
    <property type="molecule type" value="Genomic_DNA"/>
</dbReference>
<dbReference type="AlphaFoldDB" id="A0A5E6W222"/>
<proteinExistence type="predicted"/>
<dbReference type="Proteomes" id="UP000326953">
    <property type="component" value="Unassembled WGS sequence"/>
</dbReference>
<evidence type="ECO:0000313" key="1">
    <source>
        <dbReference type="EMBL" id="VVN22732.1"/>
    </source>
</evidence>
<gene>
    <name evidence="1" type="ORF">PS662_04451</name>
</gene>